<dbReference type="Gene3D" id="3.30.160.70">
    <property type="entry name" value="Methylated DNA-protein cysteine methyltransferase domain"/>
    <property type="match status" value="1"/>
</dbReference>
<dbReference type="PANTHER" id="PTHR10815">
    <property type="entry name" value="METHYLATED-DNA--PROTEIN-CYSTEINE METHYLTRANSFERASE"/>
    <property type="match status" value="1"/>
</dbReference>
<dbReference type="InterPro" id="IPR036388">
    <property type="entry name" value="WH-like_DNA-bd_sf"/>
</dbReference>
<gene>
    <name evidence="10" type="ORF">JCM7686_2677</name>
</gene>
<evidence type="ECO:0000256" key="3">
    <source>
        <dbReference type="ARBA" id="ARBA00011918"/>
    </source>
</evidence>
<evidence type="ECO:0000256" key="5">
    <source>
        <dbReference type="ARBA" id="ARBA00022679"/>
    </source>
</evidence>
<dbReference type="FunFam" id="1.10.10.10:FF:000214">
    <property type="entry name" value="Methylated-DNA--protein-cysteine methyltransferase"/>
    <property type="match status" value="1"/>
</dbReference>
<evidence type="ECO:0000313" key="10">
    <source>
        <dbReference type="EMBL" id="AGT09733.1"/>
    </source>
</evidence>
<dbReference type="Gene3D" id="1.10.10.10">
    <property type="entry name" value="Winged helix-like DNA-binding domain superfamily/Winged helix DNA-binding domain"/>
    <property type="match status" value="1"/>
</dbReference>
<dbReference type="eggNOG" id="COG0350">
    <property type="taxonomic scope" value="Bacteria"/>
</dbReference>
<reference evidence="10 11" key="1">
    <citation type="journal article" date="2014" name="BMC Genomics">
        <title>Architecture and functions of a multipartite genome of the methylotrophic bacterium Paracoccus aminophilus JCM 7686, containing primary and secondary chromids.</title>
        <authorList>
            <person name="Dziewit L."/>
            <person name="Czarnecki J."/>
            <person name="Wibberg D."/>
            <person name="Radlinska M."/>
            <person name="Mrozek P."/>
            <person name="Szymczak M."/>
            <person name="Schluter A."/>
            <person name="Puhler A."/>
            <person name="Bartosik D."/>
        </authorList>
    </citation>
    <scope>NUCLEOTIDE SEQUENCE [LARGE SCALE GENOMIC DNA]</scope>
    <source>
        <strain evidence="10">JCM 7686</strain>
    </source>
</reference>
<dbReference type="AlphaFoldDB" id="S5YE23"/>
<sequence>MPSTRDNCDDPHLAAAPLDLASYLAGLSPHAGAEPLCAAELATPLGMMIAVADAACLHLLEFADRKALPASLARLARQAPLRIGRNRLIDELALWLARYFNAEPVFAPKAPPVPLSAQGTPFQHEVWRGLQAIPAGARRSYGDFAAGIGHPEAVRAVAAANAANRIAILIPCHRLVARGGALTGYGGGIWRKQHLLALEARAAASKCGESA</sequence>
<dbReference type="PROSITE" id="PS00374">
    <property type="entry name" value="MGMT"/>
    <property type="match status" value="1"/>
</dbReference>
<dbReference type="InterPro" id="IPR036631">
    <property type="entry name" value="MGMT_N_sf"/>
</dbReference>
<evidence type="ECO:0000256" key="6">
    <source>
        <dbReference type="ARBA" id="ARBA00022763"/>
    </source>
</evidence>
<keyword evidence="6" id="KW-0227">DNA damage</keyword>
<dbReference type="PANTHER" id="PTHR10815:SF5">
    <property type="entry name" value="METHYLATED-DNA--PROTEIN-CYSTEINE METHYLTRANSFERASE"/>
    <property type="match status" value="1"/>
</dbReference>
<evidence type="ECO:0000259" key="9">
    <source>
        <dbReference type="Pfam" id="PF01035"/>
    </source>
</evidence>
<dbReference type="NCBIfam" id="TIGR00589">
    <property type="entry name" value="ogt"/>
    <property type="match status" value="1"/>
</dbReference>
<dbReference type="InterPro" id="IPR036217">
    <property type="entry name" value="MethylDNA_cys_MeTrfase_DNAb"/>
</dbReference>
<evidence type="ECO:0000256" key="1">
    <source>
        <dbReference type="ARBA" id="ARBA00001286"/>
    </source>
</evidence>
<dbReference type="GO" id="GO:0006281">
    <property type="term" value="P:DNA repair"/>
    <property type="evidence" value="ECO:0007669"/>
    <property type="project" value="UniProtKB-KW"/>
</dbReference>
<evidence type="ECO:0000313" key="11">
    <source>
        <dbReference type="Proteomes" id="UP000015480"/>
    </source>
</evidence>
<comment type="similarity">
    <text evidence="2">Belongs to the MGMT family.</text>
</comment>
<dbReference type="SUPFAM" id="SSF53155">
    <property type="entry name" value="Methylated DNA-protein cysteine methyltransferase domain"/>
    <property type="match status" value="1"/>
</dbReference>
<keyword evidence="4 10" id="KW-0489">Methyltransferase</keyword>
<dbReference type="HOGENOM" id="CLU_000445_52_2_5"/>
<keyword evidence="7" id="KW-0234">DNA repair</keyword>
<dbReference type="PATRIC" id="fig|1367847.3.peg.2677"/>
<evidence type="ECO:0000256" key="2">
    <source>
        <dbReference type="ARBA" id="ARBA00008711"/>
    </source>
</evidence>
<evidence type="ECO:0000256" key="4">
    <source>
        <dbReference type="ARBA" id="ARBA00022603"/>
    </source>
</evidence>
<dbReference type="InterPro" id="IPR001497">
    <property type="entry name" value="MethylDNA_cys_MeTrfase_AS"/>
</dbReference>
<dbReference type="STRING" id="1367847.JCM7686_2677"/>
<dbReference type="SUPFAM" id="SSF46767">
    <property type="entry name" value="Methylated DNA-protein cysteine methyltransferase, C-terminal domain"/>
    <property type="match status" value="1"/>
</dbReference>
<dbReference type="EC" id="2.1.1.63" evidence="3"/>
<proteinExistence type="inferred from homology"/>
<dbReference type="GO" id="GO:0032259">
    <property type="term" value="P:methylation"/>
    <property type="evidence" value="ECO:0007669"/>
    <property type="project" value="UniProtKB-KW"/>
</dbReference>
<comment type="catalytic activity">
    <reaction evidence="8">
        <text>a 6-O-methyl-2'-deoxyguanosine in DNA + L-cysteinyl-[protein] = S-methyl-L-cysteinyl-[protein] + a 2'-deoxyguanosine in DNA</text>
        <dbReference type="Rhea" id="RHEA:24000"/>
        <dbReference type="Rhea" id="RHEA-COMP:10131"/>
        <dbReference type="Rhea" id="RHEA-COMP:10132"/>
        <dbReference type="Rhea" id="RHEA-COMP:11367"/>
        <dbReference type="Rhea" id="RHEA-COMP:11368"/>
        <dbReference type="ChEBI" id="CHEBI:29950"/>
        <dbReference type="ChEBI" id="CHEBI:82612"/>
        <dbReference type="ChEBI" id="CHEBI:85445"/>
        <dbReference type="ChEBI" id="CHEBI:85448"/>
        <dbReference type="EC" id="2.1.1.63"/>
    </reaction>
</comment>
<feature type="domain" description="Methylated-DNA-[protein]-cysteine S-methyltransferase DNA binding" evidence="9">
    <location>
        <begin position="121"/>
        <end position="200"/>
    </location>
</feature>
<comment type="catalytic activity">
    <reaction evidence="1">
        <text>a 4-O-methyl-thymidine in DNA + L-cysteinyl-[protein] = a thymidine in DNA + S-methyl-L-cysteinyl-[protein]</text>
        <dbReference type="Rhea" id="RHEA:53428"/>
        <dbReference type="Rhea" id="RHEA-COMP:10131"/>
        <dbReference type="Rhea" id="RHEA-COMP:10132"/>
        <dbReference type="Rhea" id="RHEA-COMP:13555"/>
        <dbReference type="Rhea" id="RHEA-COMP:13556"/>
        <dbReference type="ChEBI" id="CHEBI:29950"/>
        <dbReference type="ChEBI" id="CHEBI:82612"/>
        <dbReference type="ChEBI" id="CHEBI:137386"/>
        <dbReference type="ChEBI" id="CHEBI:137387"/>
        <dbReference type="EC" id="2.1.1.63"/>
    </reaction>
</comment>
<dbReference type="Proteomes" id="UP000015480">
    <property type="component" value="Chromosome"/>
</dbReference>
<dbReference type="EMBL" id="CP006650">
    <property type="protein sequence ID" value="AGT09733.1"/>
    <property type="molecule type" value="Genomic_DNA"/>
</dbReference>
<keyword evidence="5 10" id="KW-0808">Transferase</keyword>
<protein>
    <recommendedName>
        <fullName evidence="3">methylated-DNA--[protein]-cysteine S-methyltransferase</fullName>
        <ecNumber evidence="3">2.1.1.63</ecNumber>
    </recommendedName>
</protein>
<dbReference type="KEGG" id="pami:JCM7686_2677"/>
<keyword evidence="11" id="KW-1185">Reference proteome</keyword>
<organism evidence="10 11">
    <name type="scientific">Paracoccus aminophilus JCM 7686</name>
    <dbReference type="NCBI Taxonomy" id="1367847"/>
    <lineage>
        <taxon>Bacteria</taxon>
        <taxon>Pseudomonadati</taxon>
        <taxon>Pseudomonadota</taxon>
        <taxon>Alphaproteobacteria</taxon>
        <taxon>Rhodobacterales</taxon>
        <taxon>Paracoccaceae</taxon>
        <taxon>Paracoccus</taxon>
    </lineage>
</organism>
<evidence type="ECO:0000256" key="7">
    <source>
        <dbReference type="ARBA" id="ARBA00023204"/>
    </source>
</evidence>
<evidence type="ECO:0000256" key="8">
    <source>
        <dbReference type="ARBA" id="ARBA00049348"/>
    </source>
</evidence>
<dbReference type="RefSeq" id="WP_020951371.1">
    <property type="nucleotide sequence ID" value="NC_022041.1"/>
</dbReference>
<dbReference type="InterPro" id="IPR014048">
    <property type="entry name" value="MethylDNA_cys_MeTrfase_DNA-bd"/>
</dbReference>
<dbReference type="GO" id="GO:0003908">
    <property type="term" value="F:methylated-DNA-[protein]-cysteine S-methyltransferase activity"/>
    <property type="evidence" value="ECO:0007669"/>
    <property type="project" value="UniProtKB-EC"/>
</dbReference>
<name>S5YE23_PARAH</name>
<dbReference type="Pfam" id="PF01035">
    <property type="entry name" value="DNA_binding_1"/>
    <property type="match status" value="1"/>
</dbReference>
<accession>S5YE23</accession>
<dbReference type="OrthoDB" id="9802228at2"/>